<dbReference type="InterPro" id="IPR003347">
    <property type="entry name" value="JmjC_dom"/>
</dbReference>
<dbReference type="Proteomes" id="UP000751190">
    <property type="component" value="Unassembled WGS sequence"/>
</dbReference>
<dbReference type="Pfam" id="PF13621">
    <property type="entry name" value="Cupin_8"/>
    <property type="match status" value="1"/>
</dbReference>
<evidence type="ECO:0000313" key="3">
    <source>
        <dbReference type="EMBL" id="KAG8462201.1"/>
    </source>
</evidence>
<dbReference type="PANTHER" id="PTHR12461:SF100">
    <property type="entry name" value="JMJC DOMAIN-CONTAINING PROTEIN 4"/>
    <property type="match status" value="1"/>
</dbReference>
<dbReference type="AlphaFoldDB" id="A0A8J6C8S7"/>
<gene>
    <name evidence="3" type="ORF">KFE25_011651</name>
</gene>
<feature type="region of interest" description="Disordered" evidence="1">
    <location>
        <begin position="376"/>
        <end position="427"/>
    </location>
</feature>
<name>A0A8J6C8S7_DIALT</name>
<dbReference type="EMBL" id="JAGTXO010000022">
    <property type="protein sequence ID" value="KAG8462201.1"/>
    <property type="molecule type" value="Genomic_DNA"/>
</dbReference>
<accession>A0A8J6C8S7</accession>
<dbReference type="PROSITE" id="PS51184">
    <property type="entry name" value="JMJC"/>
    <property type="match status" value="1"/>
</dbReference>
<comment type="caution">
    <text evidence="3">The sequence shown here is derived from an EMBL/GenBank/DDBJ whole genome shotgun (WGS) entry which is preliminary data.</text>
</comment>
<feature type="compositionally biased region" description="Gly residues" evidence="1">
    <location>
        <begin position="398"/>
        <end position="407"/>
    </location>
</feature>
<evidence type="ECO:0000313" key="4">
    <source>
        <dbReference type="Proteomes" id="UP000751190"/>
    </source>
</evidence>
<reference evidence="3" key="1">
    <citation type="submission" date="2021-05" db="EMBL/GenBank/DDBJ databases">
        <title>The genome of the haptophyte Pavlova lutheri (Diacronema luteri, Pavlovales) - a model for lipid biosynthesis in eukaryotic algae.</title>
        <authorList>
            <person name="Hulatt C.J."/>
            <person name="Posewitz M.C."/>
        </authorList>
    </citation>
    <scope>NUCLEOTIDE SEQUENCE</scope>
    <source>
        <strain evidence="3">NIVA-4/92</strain>
    </source>
</reference>
<evidence type="ECO:0000259" key="2">
    <source>
        <dbReference type="PROSITE" id="PS51184"/>
    </source>
</evidence>
<dbReference type="Gene3D" id="2.60.120.650">
    <property type="entry name" value="Cupin"/>
    <property type="match status" value="1"/>
</dbReference>
<dbReference type="OrthoDB" id="47172at2759"/>
<keyword evidence="4" id="KW-1185">Reference proteome</keyword>
<feature type="domain" description="JmjC" evidence="2">
    <location>
        <begin position="145"/>
        <end position="302"/>
    </location>
</feature>
<organism evidence="3 4">
    <name type="scientific">Diacronema lutheri</name>
    <name type="common">Unicellular marine alga</name>
    <name type="synonym">Monochrysis lutheri</name>
    <dbReference type="NCBI Taxonomy" id="2081491"/>
    <lineage>
        <taxon>Eukaryota</taxon>
        <taxon>Haptista</taxon>
        <taxon>Haptophyta</taxon>
        <taxon>Pavlovophyceae</taxon>
        <taxon>Pavlovales</taxon>
        <taxon>Pavlovaceae</taxon>
        <taxon>Diacronema</taxon>
    </lineage>
</organism>
<proteinExistence type="predicted"/>
<evidence type="ECO:0000256" key="1">
    <source>
        <dbReference type="SAM" id="MobiDB-lite"/>
    </source>
</evidence>
<sequence>MAHVDKRTLPTAVGPPVAAASVLASAVHPCVPAEFLATHWRRRALAVVPSGTPAARAAADARLAPLASELFDLDLRELLASSASERIFAWMHARDAGASAGVERGALRSFELESASAAATAHECGASLYFRAPPAFCEEWVGAACEQLGLGMGARHPTGELRGEVEVFASRAGHTTDWHFDFMENFTFQLRGAKTWRLHGGAGAQIGQPVRGATAHYARAGNLEQQLAVHRLQQPAFALDRDATNALGASAESVTLVAGSVLYFPAGMWHRVECDEDSLSLNLSLIGLTYAELVADAARQLAYAAPALRALVAAPPGARKREQRAVARADCARALDAQRAALDGLRAVDLLPDCAFAPPPPRGYVDVMAETTRRAPASAVADGARRERGRARGEAGRIAGGAGGDAGVGTKRRKRAPESSRVATVACEDGARDDRDAAGAARALVLRLNPLAVLVSDRAALGEVRAKLEEARAEEEEEEEDDDDDDDDDEAQDAGAGQRAARTQGKGAHERHVAASDDDDDDSGANDACGPDGHDDDDDAEPRLFALRVNFGGEDLAPHVRTVLAVPAEAEPLLDWLALVARERCLAAQHAGAAEGPHGCGSRERGRSTCGAPCATLGVAEVAERARSLELDETVARQVLRVLIYHGFAAPLAVD</sequence>
<dbReference type="PANTHER" id="PTHR12461">
    <property type="entry name" value="HYPOXIA-INDUCIBLE FACTOR 1 ALPHA INHIBITOR-RELATED"/>
    <property type="match status" value="1"/>
</dbReference>
<dbReference type="SUPFAM" id="SSF51197">
    <property type="entry name" value="Clavaminate synthase-like"/>
    <property type="match status" value="1"/>
</dbReference>
<protein>
    <recommendedName>
        <fullName evidence="2">JmjC domain-containing protein</fullName>
    </recommendedName>
</protein>
<dbReference type="InterPro" id="IPR041667">
    <property type="entry name" value="Cupin_8"/>
</dbReference>
<feature type="compositionally biased region" description="Acidic residues" evidence="1">
    <location>
        <begin position="472"/>
        <end position="492"/>
    </location>
</feature>
<feature type="region of interest" description="Disordered" evidence="1">
    <location>
        <begin position="468"/>
        <end position="540"/>
    </location>
</feature>
<feature type="compositionally biased region" description="Basic and acidic residues" evidence="1">
    <location>
        <begin position="383"/>
        <end position="395"/>
    </location>
</feature>